<gene>
    <name evidence="4" type="primary">6043050</name>
    <name evidence="3" type="ORF">CpipJ_CPIJ010529</name>
</gene>
<dbReference type="STRING" id="7176.B0WTN7"/>
<evidence type="ECO:0000259" key="2">
    <source>
        <dbReference type="Pfam" id="PF17207"/>
    </source>
</evidence>
<reference evidence="3" key="1">
    <citation type="submission" date="2007-03" db="EMBL/GenBank/DDBJ databases">
        <title>Annotation of Culex pipiens quinquefasciatus.</title>
        <authorList>
            <consortium name="The Broad Institute Genome Sequencing Platform"/>
            <person name="Atkinson P.W."/>
            <person name="Hemingway J."/>
            <person name="Christensen B.M."/>
            <person name="Higgs S."/>
            <person name="Kodira C."/>
            <person name="Hannick L."/>
            <person name="Megy K."/>
            <person name="O'Leary S."/>
            <person name="Pearson M."/>
            <person name="Haas B.J."/>
            <person name="Mauceli E."/>
            <person name="Wortman J.R."/>
            <person name="Lee N.H."/>
            <person name="Guigo R."/>
            <person name="Stanke M."/>
            <person name="Alvarado L."/>
            <person name="Amedeo P."/>
            <person name="Antoine C.H."/>
            <person name="Arensburger P."/>
            <person name="Bidwell S.L."/>
            <person name="Crawford M."/>
            <person name="Camaro F."/>
            <person name="Devon K."/>
            <person name="Engels R."/>
            <person name="Hammond M."/>
            <person name="Howarth C."/>
            <person name="Koehrsen M."/>
            <person name="Lawson D."/>
            <person name="Montgomery P."/>
            <person name="Nene V."/>
            <person name="Nusbaum C."/>
            <person name="Puiu D."/>
            <person name="Romero-Severson J."/>
            <person name="Severson D.W."/>
            <person name="Shumway M."/>
            <person name="Sisk P."/>
            <person name="Stolte C."/>
            <person name="Zeng Q."/>
            <person name="Eisenstadt E."/>
            <person name="Fraser-Liggett C."/>
            <person name="Strausberg R."/>
            <person name="Galagan J."/>
            <person name="Birren B."/>
            <person name="Collins F.H."/>
        </authorList>
    </citation>
    <scope>NUCLEOTIDE SEQUENCE [LARGE SCALE GENOMIC DNA]</scope>
    <source>
        <strain evidence="3">JHB</strain>
    </source>
</reference>
<evidence type="ECO:0000313" key="4">
    <source>
        <dbReference type="EnsemblMetazoa" id="CPIJ010529-PA"/>
    </source>
</evidence>
<dbReference type="VEuPathDB" id="VectorBase:CQUJHB017962"/>
<dbReference type="OrthoDB" id="3207464at2759"/>
<dbReference type="InParanoid" id="B0WTN7"/>
<keyword evidence="5" id="KW-1185">Reference proteome</keyword>
<organism>
    <name type="scientific">Culex quinquefasciatus</name>
    <name type="common">Southern house mosquito</name>
    <name type="synonym">Culex pungens</name>
    <dbReference type="NCBI Taxonomy" id="7176"/>
    <lineage>
        <taxon>Eukaryota</taxon>
        <taxon>Metazoa</taxon>
        <taxon>Ecdysozoa</taxon>
        <taxon>Arthropoda</taxon>
        <taxon>Hexapoda</taxon>
        <taxon>Insecta</taxon>
        <taxon>Pterygota</taxon>
        <taxon>Neoptera</taxon>
        <taxon>Endopterygota</taxon>
        <taxon>Diptera</taxon>
        <taxon>Nematocera</taxon>
        <taxon>Culicoidea</taxon>
        <taxon>Culicidae</taxon>
        <taxon>Culicinae</taxon>
        <taxon>Culicini</taxon>
        <taxon>Culex</taxon>
        <taxon>Culex</taxon>
    </lineage>
</organism>
<feature type="region of interest" description="Disordered" evidence="1">
    <location>
        <begin position="57"/>
        <end position="80"/>
    </location>
</feature>
<evidence type="ECO:0000313" key="3">
    <source>
        <dbReference type="EMBL" id="EDS34495.1"/>
    </source>
</evidence>
<dbReference type="KEGG" id="cqu:CpipJ_CPIJ010529"/>
<dbReference type="eggNOG" id="KOG0482">
    <property type="taxonomic scope" value="Eukaryota"/>
</dbReference>
<dbReference type="InterPro" id="IPR033762">
    <property type="entry name" value="MCM_OB"/>
</dbReference>
<dbReference type="HOGENOM" id="CLU_998377_0_0_1"/>
<reference evidence="4" key="2">
    <citation type="submission" date="2020-05" db="UniProtKB">
        <authorList>
            <consortium name="EnsemblMetazoa"/>
        </authorList>
    </citation>
    <scope>IDENTIFICATION</scope>
    <source>
        <strain evidence="4">JHB</strain>
    </source>
</reference>
<evidence type="ECO:0000256" key="1">
    <source>
        <dbReference type="SAM" id="MobiDB-lite"/>
    </source>
</evidence>
<evidence type="ECO:0000313" key="5">
    <source>
        <dbReference type="Proteomes" id="UP000002320"/>
    </source>
</evidence>
<name>B0WTN7_CULQU</name>
<dbReference type="InterPro" id="IPR012340">
    <property type="entry name" value="NA-bd_OB-fold"/>
</dbReference>
<dbReference type="EnsemblMetazoa" id="CPIJ010529-RA">
    <property type="protein sequence ID" value="CPIJ010529-PA"/>
    <property type="gene ID" value="CPIJ010529"/>
</dbReference>
<dbReference type="Pfam" id="PF17207">
    <property type="entry name" value="MCM_OB"/>
    <property type="match status" value="1"/>
</dbReference>
<accession>B0WTN7</accession>
<dbReference type="Proteomes" id="UP000002320">
    <property type="component" value="Unassembled WGS sequence"/>
</dbReference>
<proteinExistence type="predicted"/>
<dbReference type="VEuPathDB" id="VectorBase:CPIJ010529"/>
<sequence length="279" mass="31572">MGSSGSESKPERKTAVTEVCFKVNQFDENPTTRTGTSGRCVRWFWWGSSAVEMTLPSMAVSPARNRSRTRNPNEPQDARNTIPALLVKRYEIYFKAGGIEEPLPIAQRSMSSMPTIDCPSEDCRVDKSGGRLYLQTRGSKFMKFQEKTIQEHSDRVLVGHIPCLLTVMCRDNPDRNNDLRLAKHITFVHSHVKLPLTRIKTLEMSLFRGFNALYKCEVPVIPLGLSEYIVNAVQNTSNKIFALMRKLAVASNTVKISDVMERCTTKYYKPGQEDACIEE</sequence>
<feature type="domain" description="MCM OB" evidence="2">
    <location>
        <begin position="114"/>
        <end position="172"/>
    </location>
</feature>
<dbReference type="SUPFAM" id="SSF50249">
    <property type="entry name" value="Nucleic acid-binding proteins"/>
    <property type="match status" value="1"/>
</dbReference>
<protein>
    <submittedName>
        <fullName evidence="3 4">DNA replication licensing factor MCM7</fullName>
    </submittedName>
</protein>
<dbReference type="EMBL" id="DS232090">
    <property type="protein sequence ID" value="EDS34495.1"/>
    <property type="molecule type" value="Genomic_DNA"/>
</dbReference>
<dbReference type="AlphaFoldDB" id="B0WTN7"/>